<dbReference type="EMBL" id="LGSS01000018">
    <property type="protein sequence ID" value="KNF07370.1"/>
    <property type="molecule type" value="Genomic_DNA"/>
</dbReference>
<evidence type="ECO:0000313" key="2">
    <source>
        <dbReference type="EMBL" id="KNF07370.1"/>
    </source>
</evidence>
<accession>A0A0L0W7U5</accession>
<dbReference type="PROSITE" id="PS51257">
    <property type="entry name" value="PROKAR_LIPOPROTEIN"/>
    <property type="match status" value="1"/>
</dbReference>
<feature type="chain" id="PRO_5005550534" description="Lipoprotein" evidence="1">
    <location>
        <begin position="29"/>
        <end position="165"/>
    </location>
</feature>
<dbReference type="AlphaFoldDB" id="A0A0L0W7U5"/>
<dbReference type="Proteomes" id="UP000037267">
    <property type="component" value="Unassembled WGS sequence"/>
</dbReference>
<evidence type="ECO:0000256" key="1">
    <source>
        <dbReference type="SAM" id="SignalP"/>
    </source>
</evidence>
<feature type="signal peptide" evidence="1">
    <location>
        <begin position="1"/>
        <end position="28"/>
    </location>
</feature>
<sequence>MKRKSTIICILSISVFILMGCLSSSLHANTKFNILYSEVIGFNKEDRILQSIPQNEILFTNNENYKEFTRKYFNSSELLISNTNIDENKAVLFIQIPSSYSQINVYRIHDVDIKNNTLTVTLKKDAKIGLDPFFKSKETFRWVSLVEIDKEQISKNMKIIVNKES</sequence>
<organism evidence="2 3">
    <name type="scientific">Gottschalkia purinilytica</name>
    <name type="common">Clostridium purinilyticum</name>
    <dbReference type="NCBI Taxonomy" id="1503"/>
    <lineage>
        <taxon>Bacteria</taxon>
        <taxon>Bacillati</taxon>
        <taxon>Bacillota</taxon>
        <taxon>Tissierellia</taxon>
        <taxon>Tissierellales</taxon>
        <taxon>Gottschalkiaceae</taxon>
        <taxon>Gottschalkia</taxon>
    </lineage>
</organism>
<proteinExistence type="predicted"/>
<evidence type="ECO:0008006" key="4">
    <source>
        <dbReference type="Google" id="ProtNLM"/>
    </source>
</evidence>
<evidence type="ECO:0000313" key="3">
    <source>
        <dbReference type="Proteomes" id="UP000037267"/>
    </source>
</evidence>
<dbReference type="RefSeq" id="WP_050356341.1">
    <property type="nucleotide sequence ID" value="NZ_LGSS01000018.1"/>
</dbReference>
<name>A0A0L0W7U5_GOTPU</name>
<protein>
    <recommendedName>
        <fullName evidence="4">Lipoprotein</fullName>
    </recommendedName>
</protein>
<reference evidence="3" key="1">
    <citation type="submission" date="2015-07" db="EMBL/GenBank/DDBJ databases">
        <title>Draft genome sequence of the purine-degrading Gottschalkia purinilyticum DSM 1384 (formerly Clostridium purinilyticum).</title>
        <authorList>
            <person name="Poehlein A."/>
            <person name="Schiel-Bengelsdorf B."/>
            <person name="Bengelsdorf F.R."/>
            <person name="Daniel R."/>
            <person name="Duerre P."/>
        </authorList>
    </citation>
    <scope>NUCLEOTIDE SEQUENCE [LARGE SCALE GENOMIC DNA]</scope>
    <source>
        <strain evidence="3">DSM 1384</strain>
    </source>
</reference>
<comment type="caution">
    <text evidence="2">The sequence shown here is derived from an EMBL/GenBank/DDBJ whole genome shotgun (WGS) entry which is preliminary data.</text>
</comment>
<keyword evidence="3" id="KW-1185">Reference proteome</keyword>
<keyword evidence="1" id="KW-0732">Signal</keyword>
<gene>
    <name evidence="2" type="ORF">CLPU_18c00520</name>
</gene>